<keyword evidence="6" id="KW-0732">Signal</keyword>
<keyword evidence="9" id="KW-0326">Glycosidase</keyword>
<keyword evidence="13" id="KW-1185">Reference proteome</keyword>
<comment type="caution">
    <text evidence="12">The sequence shown here is derived from an EMBL/GenBank/DDBJ whole genome shotgun (WGS) entry which is preliminary data.</text>
</comment>
<feature type="domain" description="Glycoside hydrolase family 3 C-terminal" evidence="11">
    <location>
        <begin position="1"/>
        <end position="54"/>
    </location>
</feature>
<evidence type="ECO:0000256" key="4">
    <source>
        <dbReference type="ARBA" id="ARBA00012744"/>
    </source>
</evidence>
<organism evidence="12 13">
    <name type="scientific">Pseudomassariella vexata</name>
    <dbReference type="NCBI Taxonomy" id="1141098"/>
    <lineage>
        <taxon>Eukaryota</taxon>
        <taxon>Fungi</taxon>
        <taxon>Dikarya</taxon>
        <taxon>Ascomycota</taxon>
        <taxon>Pezizomycotina</taxon>
        <taxon>Sordariomycetes</taxon>
        <taxon>Xylariomycetidae</taxon>
        <taxon>Amphisphaeriales</taxon>
        <taxon>Pseudomassariaceae</taxon>
        <taxon>Pseudomassariella</taxon>
    </lineage>
</organism>
<evidence type="ECO:0000256" key="3">
    <source>
        <dbReference type="ARBA" id="ARBA00005336"/>
    </source>
</evidence>
<dbReference type="EMBL" id="MCFJ01000006">
    <property type="protein sequence ID" value="ORY64809.1"/>
    <property type="molecule type" value="Genomic_DNA"/>
</dbReference>
<evidence type="ECO:0000259" key="11">
    <source>
        <dbReference type="Pfam" id="PF01915"/>
    </source>
</evidence>
<proteinExistence type="inferred from homology"/>
<comment type="similarity">
    <text evidence="3">Belongs to the glycosyl hydrolase 3 family.</text>
</comment>
<dbReference type="Pfam" id="PF01915">
    <property type="entry name" value="Glyco_hydro_3_C"/>
    <property type="match status" value="1"/>
</dbReference>
<comment type="catalytic activity">
    <reaction evidence="1">
        <text>Hydrolysis of terminal, non-reducing beta-D-glucosyl residues with release of beta-D-glucose.</text>
        <dbReference type="EC" id="3.2.1.21"/>
    </reaction>
</comment>
<gene>
    <name evidence="12" type="ORF">BCR38DRAFT_341005</name>
</gene>
<sequence length="60" mass="6470">MTSWVEHENVTAVINSGLLGQESRNSIAEMLYGDVNPSGKLRNSIAKNGSNYPAGVYETV</sequence>
<accession>A0A1Y2E007</accession>
<evidence type="ECO:0000256" key="6">
    <source>
        <dbReference type="ARBA" id="ARBA00022729"/>
    </source>
</evidence>
<dbReference type="RefSeq" id="XP_040715962.1">
    <property type="nucleotide sequence ID" value="XM_040855833.1"/>
</dbReference>
<reference evidence="12 13" key="1">
    <citation type="submission" date="2016-07" db="EMBL/GenBank/DDBJ databases">
        <title>Pervasive Adenine N6-methylation of Active Genes in Fungi.</title>
        <authorList>
            <consortium name="DOE Joint Genome Institute"/>
            <person name="Mondo S.J."/>
            <person name="Dannebaum R.O."/>
            <person name="Kuo R.C."/>
            <person name="Labutti K."/>
            <person name="Haridas S."/>
            <person name="Kuo A."/>
            <person name="Salamov A."/>
            <person name="Ahrendt S.R."/>
            <person name="Lipzen A."/>
            <person name="Sullivan W."/>
            <person name="Andreopoulos W.B."/>
            <person name="Clum A."/>
            <person name="Lindquist E."/>
            <person name="Daum C."/>
            <person name="Ramamoorthy G.K."/>
            <person name="Gryganskyi A."/>
            <person name="Culley D."/>
            <person name="Magnuson J.K."/>
            <person name="James T.Y."/>
            <person name="O'Malley M.A."/>
            <person name="Stajich J.E."/>
            <person name="Spatafora J.W."/>
            <person name="Visel A."/>
            <person name="Grigoriev I.V."/>
        </authorList>
    </citation>
    <scope>NUCLEOTIDE SEQUENCE [LARGE SCALE GENOMIC DNA]</scope>
    <source>
        <strain evidence="12 13">CBS 129021</strain>
    </source>
</reference>
<dbReference type="PANTHER" id="PTHR42715:SF12">
    <property type="entry name" value="BETA-GLUCOSIDASE G-RELATED"/>
    <property type="match status" value="1"/>
</dbReference>
<dbReference type="OrthoDB" id="416222at2759"/>
<dbReference type="InterPro" id="IPR036881">
    <property type="entry name" value="Glyco_hydro_3_C_sf"/>
</dbReference>
<keyword evidence="5" id="KW-0964">Secreted</keyword>
<evidence type="ECO:0000256" key="10">
    <source>
        <dbReference type="ARBA" id="ARBA00024983"/>
    </source>
</evidence>
<dbReference type="GO" id="GO:0008422">
    <property type="term" value="F:beta-glucosidase activity"/>
    <property type="evidence" value="ECO:0007669"/>
    <property type="project" value="UniProtKB-EC"/>
</dbReference>
<dbReference type="Proteomes" id="UP000193689">
    <property type="component" value="Unassembled WGS sequence"/>
</dbReference>
<evidence type="ECO:0000256" key="5">
    <source>
        <dbReference type="ARBA" id="ARBA00022525"/>
    </source>
</evidence>
<keyword evidence="8" id="KW-0119">Carbohydrate metabolism</keyword>
<dbReference type="PANTHER" id="PTHR42715">
    <property type="entry name" value="BETA-GLUCOSIDASE"/>
    <property type="match status" value="1"/>
</dbReference>
<dbReference type="GO" id="GO:0005576">
    <property type="term" value="C:extracellular region"/>
    <property type="evidence" value="ECO:0007669"/>
    <property type="project" value="UniProtKB-SubCell"/>
</dbReference>
<dbReference type="STRING" id="1141098.A0A1Y2E007"/>
<dbReference type="EC" id="3.2.1.21" evidence="4"/>
<dbReference type="InterPro" id="IPR002772">
    <property type="entry name" value="Glyco_hydro_3_C"/>
</dbReference>
<dbReference type="InterPro" id="IPR050288">
    <property type="entry name" value="Cellulose_deg_GH3"/>
</dbReference>
<evidence type="ECO:0000256" key="9">
    <source>
        <dbReference type="ARBA" id="ARBA00023295"/>
    </source>
</evidence>
<comment type="subcellular location">
    <subcellularLocation>
        <location evidence="2">Secreted</location>
    </subcellularLocation>
</comment>
<protein>
    <recommendedName>
        <fullName evidence="4">beta-glucosidase</fullName>
        <ecNumber evidence="4">3.2.1.21</ecNumber>
    </recommendedName>
</protein>
<evidence type="ECO:0000256" key="7">
    <source>
        <dbReference type="ARBA" id="ARBA00022801"/>
    </source>
</evidence>
<evidence type="ECO:0000256" key="8">
    <source>
        <dbReference type="ARBA" id="ARBA00023277"/>
    </source>
</evidence>
<keyword evidence="7" id="KW-0378">Hydrolase</keyword>
<comment type="function">
    <text evidence="10">Beta-glucosidases are one of a number of cellulolytic enzymes involved in the degradation of cellulosic biomass. Catalyzes the last step releasing glucose from the inhibitory cellobiose.</text>
</comment>
<dbReference type="InParanoid" id="A0A1Y2E007"/>
<dbReference type="GO" id="GO:0009251">
    <property type="term" value="P:glucan catabolic process"/>
    <property type="evidence" value="ECO:0007669"/>
    <property type="project" value="TreeGrafter"/>
</dbReference>
<evidence type="ECO:0000313" key="13">
    <source>
        <dbReference type="Proteomes" id="UP000193689"/>
    </source>
</evidence>
<evidence type="ECO:0000256" key="1">
    <source>
        <dbReference type="ARBA" id="ARBA00000448"/>
    </source>
</evidence>
<dbReference type="AlphaFoldDB" id="A0A1Y2E007"/>
<evidence type="ECO:0000313" key="12">
    <source>
        <dbReference type="EMBL" id="ORY64809.1"/>
    </source>
</evidence>
<dbReference type="GeneID" id="63772045"/>
<name>A0A1Y2E007_9PEZI</name>
<dbReference type="SUPFAM" id="SSF52279">
    <property type="entry name" value="Beta-D-glucan exohydrolase, C-terminal domain"/>
    <property type="match status" value="1"/>
</dbReference>
<dbReference type="Gene3D" id="3.40.50.1700">
    <property type="entry name" value="Glycoside hydrolase family 3 C-terminal domain"/>
    <property type="match status" value="1"/>
</dbReference>
<evidence type="ECO:0000256" key="2">
    <source>
        <dbReference type="ARBA" id="ARBA00004613"/>
    </source>
</evidence>